<proteinExistence type="predicted"/>
<feature type="region of interest" description="Disordered" evidence="1">
    <location>
        <begin position="245"/>
        <end position="264"/>
    </location>
</feature>
<dbReference type="RefSeq" id="XP_037155324.1">
    <property type="nucleotide sequence ID" value="XM_037299323.1"/>
</dbReference>
<dbReference type="GeneID" id="59336853"/>
<accession>A0A8H6FG98</accession>
<organism evidence="2 3">
    <name type="scientific">Letharia lupina</name>
    <dbReference type="NCBI Taxonomy" id="560253"/>
    <lineage>
        <taxon>Eukaryota</taxon>
        <taxon>Fungi</taxon>
        <taxon>Dikarya</taxon>
        <taxon>Ascomycota</taxon>
        <taxon>Pezizomycotina</taxon>
        <taxon>Lecanoromycetes</taxon>
        <taxon>OSLEUM clade</taxon>
        <taxon>Lecanoromycetidae</taxon>
        <taxon>Lecanorales</taxon>
        <taxon>Lecanorineae</taxon>
        <taxon>Parmeliaceae</taxon>
        <taxon>Letharia</taxon>
    </lineage>
</organism>
<dbReference type="AlphaFoldDB" id="A0A8H6FG98"/>
<comment type="caution">
    <text evidence="2">The sequence shown here is derived from an EMBL/GenBank/DDBJ whole genome shotgun (WGS) entry which is preliminary data.</text>
</comment>
<gene>
    <name evidence="2" type="ORF">HO133_008457</name>
</gene>
<name>A0A8H6FG98_9LECA</name>
<evidence type="ECO:0000313" key="2">
    <source>
        <dbReference type="EMBL" id="KAF6227016.1"/>
    </source>
</evidence>
<dbReference type="Proteomes" id="UP000593566">
    <property type="component" value="Unassembled WGS sequence"/>
</dbReference>
<keyword evidence="3" id="KW-1185">Reference proteome</keyword>
<reference evidence="2 3" key="1">
    <citation type="journal article" date="2020" name="Genomics">
        <title>Complete, high-quality genomes from long-read metagenomic sequencing of two wolf lichen thalli reveals enigmatic genome architecture.</title>
        <authorList>
            <person name="McKenzie S.K."/>
            <person name="Walston R.F."/>
            <person name="Allen J.L."/>
        </authorList>
    </citation>
    <scope>NUCLEOTIDE SEQUENCE [LARGE SCALE GENOMIC DNA]</scope>
    <source>
        <strain evidence="2">WasteWater1</strain>
    </source>
</reference>
<dbReference type="EMBL" id="JACCJB010000005">
    <property type="protein sequence ID" value="KAF6227016.1"/>
    <property type="molecule type" value="Genomic_DNA"/>
</dbReference>
<sequence>MLRPLGDNKLNVLLRPDDDTDPYRISAAKQQLGQWRQLKDGLSVLFDIWPSSFEARLHHDKIDFEKWHIYFRHVETFEILDYPQNWVAMLKWIWNYGYERQLTKVKSGSMLPLLDVETYNAIAQDNSDAGCSGIRRAKASFEDKNLALGVYYMLEGFQFRMPLLHRDTNLEKWHVDFKGTPFRSLRIQPTTDHGIVAMYAFDQKIGSFKILDFPARGPYVGDLVSRQRMIAWIWDYGNKRLEGRVKSKAAQRSQPKAPTKTHAKVRRTEKPLLHRVLHTASFKAQRGASSNIQGTRTVPKKGDITMEDVGAGAHRENVEPSARKAPLRVADPNAQLGMAWQTKGRGHFRRQQYLRSIISKLSDWA</sequence>
<evidence type="ECO:0000313" key="3">
    <source>
        <dbReference type="Proteomes" id="UP000593566"/>
    </source>
</evidence>
<protein>
    <submittedName>
        <fullName evidence="2">Uncharacterized protein</fullName>
    </submittedName>
</protein>
<evidence type="ECO:0000256" key="1">
    <source>
        <dbReference type="SAM" id="MobiDB-lite"/>
    </source>
</evidence>